<dbReference type="PANTHER" id="PTHR46455:SF4">
    <property type="entry name" value="GH11294P"/>
    <property type="match status" value="1"/>
</dbReference>
<dbReference type="InterPro" id="IPR053010">
    <property type="entry name" value="SET_SmydA-8"/>
</dbReference>
<dbReference type="SMART" id="SM00317">
    <property type="entry name" value="SET"/>
    <property type="match status" value="1"/>
</dbReference>
<dbReference type="InterPro" id="IPR046341">
    <property type="entry name" value="SET_dom_sf"/>
</dbReference>
<dbReference type="Pfam" id="PF00856">
    <property type="entry name" value="SET"/>
    <property type="match status" value="1"/>
</dbReference>
<dbReference type="Gene3D" id="6.10.140.2220">
    <property type="match status" value="1"/>
</dbReference>
<feature type="non-terminal residue" evidence="2">
    <location>
        <position position="1"/>
    </location>
</feature>
<organism evidence="2">
    <name type="scientific">Corethrella appendiculata</name>
    <dbReference type="NCBI Taxonomy" id="1370023"/>
    <lineage>
        <taxon>Eukaryota</taxon>
        <taxon>Metazoa</taxon>
        <taxon>Ecdysozoa</taxon>
        <taxon>Arthropoda</taxon>
        <taxon>Hexapoda</taxon>
        <taxon>Insecta</taxon>
        <taxon>Pterygota</taxon>
        <taxon>Neoptera</taxon>
        <taxon>Endopterygota</taxon>
        <taxon>Diptera</taxon>
        <taxon>Nematocera</taxon>
        <taxon>Culicoidea</taxon>
        <taxon>Chaoboridae</taxon>
        <taxon>Corethrella</taxon>
    </lineage>
</organism>
<dbReference type="CDD" id="cd20071">
    <property type="entry name" value="SET_SMYD"/>
    <property type="match status" value="1"/>
</dbReference>
<name>U5EVB9_9DIPT</name>
<proteinExistence type="evidence at transcript level"/>
<evidence type="ECO:0000313" key="2">
    <source>
        <dbReference type="EMBL" id="JAB56397.1"/>
    </source>
</evidence>
<dbReference type="Gene3D" id="1.10.220.160">
    <property type="match status" value="1"/>
</dbReference>
<dbReference type="PROSITE" id="PS50280">
    <property type="entry name" value="SET"/>
    <property type="match status" value="1"/>
</dbReference>
<sequence length="484" mass="55578">ESKEKCANPFKISSDSKYGRYVIATRNISAGEVILKEPPLVVGPSQITRPVCVGCLKGLGDSLSFLECEHCGWPVCQRECQENINHLEECKLFSTSGKKISIQHAFNPHPTYQCLTALRCLLLKETNPQKWEIIANLESNYNRRRGTEQWINDEENVVKFIQKFLTPSNGSNVKWTNEEIMKINGIARVNGYIVPLTEPAHIAIYDQASFFEHSCCANVTKSYTENDSLILRAAKSIQCGERLSISYTEALWGTLKRQQNIFDYELFKCECVRCLDVTESNTFYSGLNCSGFNEEHCEGILLPESLDKWFSDWSCNVCKKNVLYVKIDEILQNAQKEFHLAIGDKTEENLTNFIKFFSKWFYKNHYYLAEMKCELVKLLTSDTAISDEKLKLKLQLCEELIELYTNLVPAEMRILGTLKYEYGTALFELAQRDIKTTLENSLKNIQEAFDLLQYEPAMTFEGKICTKSEFLIDKISELLDKSDM</sequence>
<protein>
    <submittedName>
        <fullName evidence="2">Putative negative regulation of protein expression</fullName>
    </submittedName>
</protein>
<dbReference type="GO" id="GO:0008170">
    <property type="term" value="F:N-methyltransferase activity"/>
    <property type="evidence" value="ECO:0007669"/>
    <property type="project" value="UniProtKB-ARBA"/>
</dbReference>
<dbReference type="Gene3D" id="2.170.270.10">
    <property type="entry name" value="SET domain"/>
    <property type="match status" value="1"/>
</dbReference>
<dbReference type="AlphaFoldDB" id="U5EVB9"/>
<feature type="domain" description="SET" evidence="1">
    <location>
        <begin position="8"/>
        <end position="248"/>
    </location>
</feature>
<dbReference type="SUPFAM" id="SSF82199">
    <property type="entry name" value="SET domain"/>
    <property type="match status" value="1"/>
</dbReference>
<accession>U5EVB9</accession>
<reference evidence="2" key="1">
    <citation type="journal article" date="2014" name="Insect Biochem. Mol. Biol.">
        <title>An insight into the sialome of the frog biting fly, Corethrella appendiculata.</title>
        <authorList>
            <person name="Ribeiro J.M.C."/>
            <person name="Chagas A.C."/>
            <person name="Pham V.M."/>
            <person name="Lounibos L.P."/>
            <person name="Calvo E."/>
        </authorList>
    </citation>
    <scope>NUCLEOTIDE SEQUENCE</scope>
    <source>
        <tissue evidence="2">Salivary glands</tissue>
    </source>
</reference>
<dbReference type="InterPro" id="IPR001214">
    <property type="entry name" value="SET_dom"/>
</dbReference>
<evidence type="ECO:0000259" key="1">
    <source>
        <dbReference type="PROSITE" id="PS50280"/>
    </source>
</evidence>
<dbReference type="PANTHER" id="PTHR46455">
    <property type="entry name" value="SET AND MYND DOMAIN CONTAINING, ARTHROPOD-SPECIFIC, MEMBER 4, ISOFORM A"/>
    <property type="match status" value="1"/>
</dbReference>
<dbReference type="EMBL" id="GANO01003474">
    <property type="protein sequence ID" value="JAB56397.1"/>
    <property type="molecule type" value="mRNA"/>
</dbReference>
<dbReference type="GO" id="GO:0008757">
    <property type="term" value="F:S-adenosylmethionine-dependent methyltransferase activity"/>
    <property type="evidence" value="ECO:0007669"/>
    <property type="project" value="UniProtKB-ARBA"/>
</dbReference>
<dbReference type="GO" id="GO:0008276">
    <property type="term" value="F:protein methyltransferase activity"/>
    <property type="evidence" value="ECO:0007669"/>
    <property type="project" value="UniProtKB-ARBA"/>
</dbReference>